<evidence type="ECO:0000256" key="2">
    <source>
        <dbReference type="ARBA" id="ARBA00022898"/>
    </source>
</evidence>
<evidence type="ECO:0000256" key="4">
    <source>
        <dbReference type="ARBA" id="ARBA00038302"/>
    </source>
</evidence>
<protein>
    <submittedName>
        <fullName evidence="7">Pyridoxal-dependent decarboxylase</fullName>
    </submittedName>
</protein>
<dbReference type="GO" id="GO:0030170">
    <property type="term" value="F:pyridoxal phosphate binding"/>
    <property type="evidence" value="ECO:0007669"/>
    <property type="project" value="InterPro"/>
</dbReference>
<dbReference type="Proteomes" id="UP000001349">
    <property type="component" value="Chromosome"/>
</dbReference>
<accession>B8I9E1</accession>
<evidence type="ECO:0000313" key="8">
    <source>
        <dbReference type="Proteomes" id="UP000001349"/>
    </source>
</evidence>
<comment type="similarity">
    <text evidence="4">Belongs to the group II decarboxylase family. Sphingosine-1-phosphate lyase subfamily.</text>
</comment>
<dbReference type="PANTHER" id="PTHR42735:SF6">
    <property type="entry name" value="SPHINGOSINE-1-PHOSPHATE LYASE 1"/>
    <property type="match status" value="1"/>
</dbReference>
<dbReference type="InterPro" id="IPR021115">
    <property type="entry name" value="Pyridoxal-P_BS"/>
</dbReference>
<dbReference type="GO" id="GO:0019752">
    <property type="term" value="P:carboxylic acid metabolic process"/>
    <property type="evidence" value="ECO:0007669"/>
    <property type="project" value="InterPro"/>
</dbReference>
<dbReference type="OrthoDB" id="9803665at2"/>
<proteinExistence type="inferred from homology"/>
<keyword evidence="3 6" id="KW-0456">Lyase</keyword>
<dbReference type="STRING" id="394503.Ccel_1039"/>
<name>B8I9E1_RUMCH</name>
<dbReference type="Gene3D" id="3.40.640.10">
    <property type="entry name" value="Type I PLP-dependent aspartate aminotransferase-like (Major domain)"/>
    <property type="match status" value="1"/>
</dbReference>
<dbReference type="EMBL" id="CP001348">
    <property type="protein sequence ID" value="ACL75401.1"/>
    <property type="molecule type" value="Genomic_DNA"/>
</dbReference>
<comment type="cofactor">
    <cofactor evidence="1 5 6">
        <name>pyridoxal 5'-phosphate</name>
        <dbReference type="ChEBI" id="CHEBI:597326"/>
    </cofactor>
</comment>
<dbReference type="Gene3D" id="3.90.1150.10">
    <property type="entry name" value="Aspartate Aminotransferase, domain 1"/>
    <property type="match status" value="1"/>
</dbReference>
<evidence type="ECO:0000256" key="1">
    <source>
        <dbReference type="ARBA" id="ARBA00001933"/>
    </source>
</evidence>
<evidence type="ECO:0000313" key="7">
    <source>
        <dbReference type="EMBL" id="ACL75401.1"/>
    </source>
</evidence>
<reference evidence="7 8" key="1">
    <citation type="submission" date="2009-01" db="EMBL/GenBank/DDBJ databases">
        <title>Complete sequence of Clostridium cellulolyticum H10.</title>
        <authorList>
            <consortium name="US DOE Joint Genome Institute"/>
            <person name="Lucas S."/>
            <person name="Copeland A."/>
            <person name="Lapidus A."/>
            <person name="Glavina del Rio T."/>
            <person name="Dalin E."/>
            <person name="Tice H."/>
            <person name="Bruce D."/>
            <person name="Goodwin L."/>
            <person name="Pitluck S."/>
            <person name="Chertkov O."/>
            <person name="Saunders E."/>
            <person name="Brettin T."/>
            <person name="Detter J.C."/>
            <person name="Han C."/>
            <person name="Larimer F."/>
            <person name="Land M."/>
            <person name="Hauser L."/>
            <person name="Kyrpides N."/>
            <person name="Ivanova N."/>
            <person name="Zhou J."/>
            <person name="Richardson P."/>
        </authorList>
    </citation>
    <scope>NUCLEOTIDE SEQUENCE [LARGE SCALE GENOMIC DNA]</scope>
    <source>
        <strain evidence="8">ATCC 35319 / DSM 5812 / JCM 6584 / H10</strain>
    </source>
</reference>
<evidence type="ECO:0000256" key="3">
    <source>
        <dbReference type="ARBA" id="ARBA00023239"/>
    </source>
</evidence>
<dbReference type="GO" id="GO:0004058">
    <property type="term" value="F:aromatic-L-amino-acid decarboxylase activity"/>
    <property type="evidence" value="ECO:0007669"/>
    <property type="project" value="UniProtKB-ARBA"/>
</dbReference>
<dbReference type="eggNOG" id="COG0076">
    <property type="taxonomic scope" value="Bacteria"/>
</dbReference>
<evidence type="ECO:0000256" key="5">
    <source>
        <dbReference type="PIRSR" id="PIRSR602129-50"/>
    </source>
</evidence>
<dbReference type="PROSITE" id="PS00392">
    <property type="entry name" value="DDC_GAD_HDC_YDC"/>
    <property type="match status" value="1"/>
</dbReference>
<dbReference type="InterPro" id="IPR015424">
    <property type="entry name" value="PyrdxlP-dep_Trfase"/>
</dbReference>
<dbReference type="InterPro" id="IPR002129">
    <property type="entry name" value="PyrdxlP-dep_de-COase"/>
</dbReference>
<dbReference type="InterPro" id="IPR050477">
    <property type="entry name" value="GrpII_AminoAcid_Decarb"/>
</dbReference>
<dbReference type="PANTHER" id="PTHR42735">
    <property type="match status" value="1"/>
</dbReference>
<dbReference type="AlphaFoldDB" id="B8I9E1"/>
<dbReference type="HOGENOM" id="CLU_028929_2_1_9"/>
<dbReference type="RefSeq" id="WP_015924557.1">
    <property type="nucleotide sequence ID" value="NC_011898.1"/>
</dbReference>
<keyword evidence="8" id="KW-1185">Reference proteome</keyword>
<feature type="modified residue" description="N6-(pyridoxal phosphate)lysine" evidence="5">
    <location>
        <position position="255"/>
    </location>
</feature>
<dbReference type="InterPro" id="IPR015422">
    <property type="entry name" value="PyrdxlP-dep_Trfase_small"/>
</dbReference>
<dbReference type="KEGG" id="cce:Ccel_1039"/>
<dbReference type="InterPro" id="IPR015421">
    <property type="entry name" value="PyrdxlP-dep_Trfase_major"/>
</dbReference>
<sequence length="412" mass="46719">MEDQRWNFPRNGLSMDQIKEYMNPGRNYDCLDNGKVFLGYPQTTPHPIAIKTYKNYLQYNDNHVGTFSNNNTDLNISRKMEKQFIEMLGDLYGDIEADGYVTSGGTEGNIMGIWVGKYYLGGGETDNLCLIKTYLTHQSIDKACSLNNITNIIEIPYNQNFEMDTNLLRNEIDFQIESGKNRIIIVATVGYTMTGTSDPIDEIDKIIQDYSRNKDVSFYLHVDAAIGGLVYPFCKKEDFAFQYPSVKSLTVDPHKMGYVPFSAGVFLCRRNLQDCVAIPIKYAKTVMDKTLVSSRSAAAAAACWTTFNYLGIAGFEKKIKKLISIKEYLVEKVLADKLAVLISDPGTNMVCLYFDSLAQGLLPEWIEKKYTLDGFLLKCKDEMIICYKVYIMPHVTKRAILQFVDDIRALAC</sequence>
<organism evidence="7 8">
    <name type="scientific">Ruminiclostridium cellulolyticum (strain ATCC 35319 / DSM 5812 / JCM 6584 / H10)</name>
    <name type="common">Clostridium cellulolyticum</name>
    <dbReference type="NCBI Taxonomy" id="394503"/>
    <lineage>
        <taxon>Bacteria</taxon>
        <taxon>Bacillati</taxon>
        <taxon>Bacillota</taxon>
        <taxon>Clostridia</taxon>
        <taxon>Eubacteriales</taxon>
        <taxon>Oscillospiraceae</taxon>
        <taxon>Ruminiclostridium</taxon>
    </lineage>
</organism>
<gene>
    <name evidence="7" type="ordered locus">Ccel_1039</name>
</gene>
<evidence type="ECO:0000256" key="6">
    <source>
        <dbReference type="RuleBase" id="RU000382"/>
    </source>
</evidence>
<keyword evidence="2 5" id="KW-0663">Pyridoxal phosphate</keyword>
<dbReference type="Pfam" id="PF00282">
    <property type="entry name" value="Pyridoxal_deC"/>
    <property type="match status" value="1"/>
</dbReference>
<dbReference type="SUPFAM" id="SSF53383">
    <property type="entry name" value="PLP-dependent transferases"/>
    <property type="match status" value="1"/>
</dbReference>